<feature type="domain" description="Response regulatory" evidence="15">
    <location>
        <begin position="1044"/>
        <end position="1160"/>
    </location>
</feature>
<feature type="transmembrane region" description="Helical" evidence="13">
    <location>
        <begin position="115"/>
        <end position="135"/>
    </location>
</feature>
<feature type="transmembrane region" description="Helical" evidence="13">
    <location>
        <begin position="155"/>
        <end position="181"/>
    </location>
</feature>
<dbReference type="CDD" id="cd00082">
    <property type="entry name" value="HisKA"/>
    <property type="match status" value="1"/>
</dbReference>
<dbReference type="PROSITE" id="PS50109">
    <property type="entry name" value="HIS_KIN"/>
    <property type="match status" value="1"/>
</dbReference>
<comment type="similarity">
    <text evidence="3">Belongs to the sodium:solute symporter (SSF) (TC 2.A.21) family.</text>
</comment>
<dbReference type="Gene3D" id="1.10.287.130">
    <property type="match status" value="1"/>
</dbReference>
<feature type="transmembrane region" description="Helical" evidence="13">
    <location>
        <begin position="6"/>
        <end position="28"/>
    </location>
</feature>
<feature type="transmembrane region" description="Helical" evidence="13">
    <location>
        <begin position="380"/>
        <end position="406"/>
    </location>
</feature>
<evidence type="ECO:0000256" key="10">
    <source>
        <dbReference type="ARBA" id="ARBA00023136"/>
    </source>
</evidence>
<dbReference type="InterPro" id="IPR036097">
    <property type="entry name" value="HisK_dim/P_sf"/>
</dbReference>
<dbReference type="Gene3D" id="3.40.50.2300">
    <property type="match status" value="1"/>
</dbReference>
<keyword evidence="8" id="KW-0418">Kinase</keyword>
<evidence type="ECO:0000256" key="1">
    <source>
        <dbReference type="ARBA" id="ARBA00000085"/>
    </source>
</evidence>
<dbReference type="InterPro" id="IPR038377">
    <property type="entry name" value="Na/Glc_symporter_sf"/>
</dbReference>
<dbReference type="PROSITE" id="PS50110">
    <property type="entry name" value="RESPONSE_REGULATORY"/>
    <property type="match status" value="1"/>
</dbReference>
<keyword evidence="10 13" id="KW-0472">Membrane</keyword>
<protein>
    <recommendedName>
        <fullName evidence="4">histidine kinase</fullName>
        <ecNumber evidence="4">2.7.13.3</ecNumber>
    </recommendedName>
</protein>
<dbReference type="CDD" id="cd00156">
    <property type="entry name" value="REC"/>
    <property type="match status" value="1"/>
</dbReference>
<reference evidence="16 17" key="1">
    <citation type="submission" date="2020-03" db="EMBL/GenBank/DDBJ databases">
        <title>Genomic Encyclopedia of Type Strains, Phase IV (KMG-IV): sequencing the most valuable type-strain genomes for metagenomic binning, comparative biology and taxonomic classification.</title>
        <authorList>
            <person name="Goeker M."/>
        </authorList>
    </citation>
    <scope>NUCLEOTIDE SEQUENCE [LARGE SCALE GENOMIC DNA]</scope>
    <source>
        <strain evidence="16 17">DSM 103870</strain>
    </source>
</reference>
<dbReference type="SUPFAM" id="SSF55785">
    <property type="entry name" value="PYP-like sensor domain (PAS domain)"/>
    <property type="match status" value="1"/>
</dbReference>
<evidence type="ECO:0000313" key="16">
    <source>
        <dbReference type="EMBL" id="NIJ57854.1"/>
    </source>
</evidence>
<dbReference type="InterPro" id="IPR035965">
    <property type="entry name" value="PAS-like_dom_sf"/>
</dbReference>
<evidence type="ECO:0000256" key="13">
    <source>
        <dbReference type="SAM" id="Phobius"/>
    </source>
</evidence>
<evidence type="ECO:0000256" key="7">
    <source>
        <dbReference type="ARBA" id="ARBA00022692"/>
    </source>
</evidence>
<keyword evidence="5 11" id="KW-0597">Phosphoprotein</keyword>
<proteinExistence type="inferred from homology"/>
<dbReference type="Pfam" id="PF02518">
    <property type="entry name" value="HATPase_c"/>
    <property type="match status" value="1"/>
</dbReference>
<evidence type="ECO:0000256" key="9">
    <source>
        <dbReference type="ARBA" id="ARBA00022989"/>
    </source>
</evidence>
<keyword evidence="6" id="KW-0808">Transferase</keyword>
<dbReference type="InterPro" id="IPR001789">
    <property type="entry name" value="Sig_transdc_resp-reg_receiver"/>
</dbReference>
<comment type="caution">
    <text evidence="16">The sequence shown here is derived from an EMBL/GenBank/DDBJ whole genome shotgun (WGS) entry which is preliminary data.</text>
</comment>
<feature type="transmembrane region" description="Helical" evidence="13">
    <location>
        <begin position="246"/>
        <end position="263"/>
    </location>
</feature>
<keyword evidence="12" id="KW-0175">Coiled coil</keyword>
<dbReference type="EMBL" id="JAASQI010000003">
    <property type="protein sequence ID" value="NIJ57854.1"/>
    <property type="molecule type" value="Genomic_DNA"/>
</dbReference>
<evidence type="ECO:0000256" key="8">
    <source>
        <dbReference type="ARBA" id="ARBA00022777"/>
    </source>
</evidence>
<dbReference type="InterPro" id="IPR004358">
    <property type="entry name" value="Sig_transdc_His_kin-like_C"/>
</dbReference>
<dbReference type="NCBIfam" id="NF041832">
    <property type="entry name" value="near_NosP_CTERM"/>
    <property type="match status" value="1"/>
</dbReference>
<evidence type="ECO:0000256" key="12">
    <source>
        <dbReference type="SAM" id="Coils"/>
    </source>
</evidence>
<evidence type="ECO:0000256" key="6">
    <source>
        <dbReference type="ARBA" id="ARBA00022679"/>
    </source>
</evidence>
<feature type="transmembrane region" description="Helical" evidence="13">
    <location>
        <begin position="412"/>
        <end position="437"/>
    </location>
</feature>
<dbReference type="Gene3D" id="3.30.565.10">
    <property type="entry name" value="Histidine kinase-like ATPase, C-terminal domain"/>
    <property type="match status" value="1"/>
</dbReference>
<evidence type="ECO:0000313" key="17">
    <source>
        <dbReference type="Proteomes" id="UP001429580"/>
    </source>
</evidence>
<comment type="catalytic activity">
    <reaction evidence="1">
        <text>ATP + protein L-histidine = ADP + protein N-phospho-L-histidine.</text>
        <dbReference type="EC" id="2.7.13.3"/>
    </reaction>
</comment>
<dbReference type="SUPFAM" id="SSF55874">
    <property type="entry name" value="ATPase domain of HSP90 chaperone/DNA topoisomerase II/histidine kinase"/>
    <property type="match status" value="1"/>
</dbReference>
<name>A0ABX0UZY3_9HYPH</name>
<dbReference type="Pfam" id="PF00072">
    <property type="entry name" value="Response_reg"/>
    <property type="match status" value="1"/>
</dbReference>
<dbReference type="SMART" id="SM00448">
    <property type="entry name" value="REC"/>
    <property type="match status" value="1"/>
</dbReference>
<dbReference type="InterPro" id="IPR036890">
    <property type="entry name" value="HATPase_C_sf"/>
</dbReference>
<comment type="subcellular location">
    <subcellularLocation>
        <location evidence="2">Membrane</location>
        <topology evidence="2">Multi-pass membrane protein</topology>
    </subcellularLocation>
</comment>
<organism evidence="16 17">
    <name type="scientific">Pseudochelatococcus lubricantis</name>
    <dbReference type="NCBI Taxonomy" id="1538102"/>
    <lineage>
        <taxon>Bacteria</taxon>
        <taxon>Pseudomonadati</taxon>
        <taxon>Pseudomonadota</taxon>
        <taxon>Alphaproteobacteria</taxon>
        <taxon>Hyphomicrobiales</taxon>
        <taxon>Chelatococcaceae</taxon>
        <taxon>Pseudochelatococcus</taxon>
    </lineage>
</organism>
<dbReference type="EC" id="2.7.13.3" evidence="4"/>
<dbReference type="PRINTS" id="PR00344">
    <property type="entry name" value="BCTRLSENSOR"/>
</dbReference>
<keyword evidence="7 13" id="KW-0812">Transmembrane</keyword>
<dbReference type="Proteomes" id="UP001429580">
    <property type="component" value="Unassembled WGS sequence"/>
</dbReference>
<dbReference type="Pfam" id="PF12860">
    <property type="entry name" value="PAS_7"/>
    <property type="match status" value="1"/>
</dbReference>
<feature type="domain" description="Histidine kinase" evidence="14">
    <location>
        <begin position="809"/>
        <end position="1021"/>
    </location>
</feature>
<sequence>MAGWLVVLVALVYLCGLFAVAHMGDTFGKRMMGGSARASIYALTLAVYCTSWTFFGSVGLAGRSGLDFLTVYIGPVLLLGLGFRFITRVVELAKAQNITSVADFLAARYGKNDRVAVLVTMIAAIGVIPYIALQLKAVSSSLTVFFEAAPDITFIPPAALGIDLAFVVAAVLAAFAVAFGTRHVDATEHQDGLVLAIALESLVKLVAFLAVGIFVTYVMFDGVGDILMRAAVTHPGGDIQEKTSDVVTYLTLTLLSLGMAMLLPRQFHMIIVENRDISDVRRAAWMFPLYLIAINVFVLPLALAGQAAFPEGAIDPDMTVLALPLSAGAHTMALIAFIGGLSAATAMVIVDSVALAIMISNDLVIPFILRRRARANTHNTGDLSGFVLLVRRGSIVTVILLAYVYYRVSGEAALASIGFLSFAAIAQLGPAFVGGFVWRRGTALGASAGLVAGFLAWAYTLLLPSLAGSGGGDWASFVSQGPFAIEALRPTALFGTDLPELTHGVLWSLSVNLAAYVVFSLLRPETALERLQANVFVGSDGAPLAVVQTFWLRRSPVSVEDLKGVVARYLGNERTERAFESFTAHRGGPTSGEADIHLLRYAEHLLASAIGASSSRLVLSLLLRGRNLSTHDALRLLDDASAAIQYNRDILQHGLDHARQGITILDRDLRLIGWNRAFRDLYDLPPHLVRFGVGIDEIVRYNAERGSYGPGDTEDLVAVRLASLISEVEPARLRLYPANRVIEVRSNHLPDGGVVTTYTDITEAAAEEEALEQRVRERTEELTQLNVALTRAKAEAEEANASKTRFLAAASHDILQPLNAARLYATSLVERDRKADNAALAENVEASLDAVEEILTALLDISRLDSGVMQPELSSLRIDSLLRQLQREFGMAAQEKHVGLRVVAPALTVRSDRRLLRRMLQNFVSNAIKYTPSGRVLIGARRRGSSLRIEVWDTGLGIPASQQHLVFREFQRLQQGAKIARGLGLGLSIVERISRVLAHPVSLCSEPGKGTVFMVTVPLTEPVAPETPAPQLPVAPVTGLEDLAVFAIDNEPTIIDGMRQLLTGWGCTIVTADGVGTALDRLARCTRPPDVLIADYHLDQGDGLAAIAALRERLRRPVSAILLTADRSPTVRQRAEAAGVHVLHKPLKPAVLRALLTRWRAVDAGSV</sequence>
<dbReference type="PANTHER" id="PTHR43047:SF9">
    <property type="entry name" value="HISTIDINE KINASE"/>
    <property type="match status" value="1"/>
</dbReference>
<dbReference type="PROSITE" id="PS50283">
    <property type="entry name" value="NA_SOLUT_SYMP_3"/>
    <property type="match status" value="1"/>
</dbReference>
<gene>
    <name evidence="16" type="ORF">FHS82_001690</name>
</gene>
<feature type="modified residue" description="4-aspartylphosphate" evidence="11">
    <location>
        <position position="1095"/>
    </location>
</feature>
<feature type="transmembrane region" description="Helical" evidence="13">
    <location>
        <begin position="68"/>
        <end position="86"/>
    </location>
</feature>
<dbReference type="PANTHER" id="PTHR43047">
    <property type="entry name" value="TWO-COMPONENT HISTIDINE PROTEIN KINASE"/>
    <property type="match status" value="1"/>
</dbReference>
<evidence type="ECO:0000259" key="15">
    <source>
        <dbReference type="PROSITE" id="PS50110"/>
    </source>
</evidence>
<dbReference type="Pfam" id="PF00512">
    <property type="entry name" value="HisKA"/>
    <property type="match status" value="1"/>
</dbReference>
<dbReference type="InterPro" id="IPR003661">
    <property type="entry name" value="HisK_dim/P_dom"/>
</dbReference>
<dbReference type="Gene3D" id="3.30.450.20">
    <property type="entry name" value="PAS domain"/>
    <property type="match status" value="1"/>
</dbReference>
<dbReference type="Gene3D" id="1.20.1730.10">
    <property type="entry name" value="Sodium/glucose cotransporter"/>
    <property type="match status" value="1"/>
</dbReference>
<evidence type="ECO:0000256" key="5">
    <source>
        <dbReference type="ARBA" id="ARBA00022553"/>
    </source>
</evidence>
<evidence type="ECO:0000256" key="11">
    <source>
        <dbReference type="PROSITE-ProRule" id="PRU00169"/>
    </source>
</evidence>
<dbReference type="RefSeq" id="WP_166950863.1">
    <property type="nucleotide sequence ID" value="NZ_JAASQI010000003.1"/>
</dbReference>
<feature type="transmembrane region" description="Helical" evidence="13">
    <location>
        <begin position="284"/>
        <end position="309"/>
    </location>
</feature>
<keyword evidence="9 13" id="KW-1133">Transmembrane helix</keyword>
<dbReference type="SUPFAM" id="SSF47384">
    <property type="entry name" value="Homodimeric domain of signal transducing histidine kinase"/>
    <property type="match status" value="1"/>
</dbReference>
<feature type="coiled-coil region" evidence="12">
    <location>
        <begin position="761"/>
        <end position="802"/>
    </location>
</feature>
<dbReference type="InterPro" id="IPR011006">
    <property type="entry name" value="CheY-like_superfamily"/>
</dbReference>
<dbReference type="SMART" id="SM00387">
    <property type="entry name" value="HATPase_c"/>
    <property type="match status" value="1"/>
</dbReference>
<dbReference type="SUPFAM" id="SSF52172">
    <property type="entry name" value="CheY-like"/>
    <property type="match status" value="1"/>
</dbReference>
<dbReference type="InterPro" id="IPR001734">
    <property type="entry name" value="Na/solute_symporter"/>
</dbReference>
<feature type="transmembrane region" description="Helical" evidence="13">
    <location>
        <begin position="40"/>
        <end position="62"/>
    </location>
</feature>
<evidence type="ECO:0000256" key="4">
    <source>
        <dbReference type="ARBA" id="ARBA00012438"/>
    </source>
</evidence>
<dbReference type="CDD" id="cd10322">
    <property type="entry name" value="SLC5sbd"/>
    <property type="match status" value="1"/>
</dbReference>
<evidence type="ECO:0000256" key="3">
    <source>
        <dbReference type="ARBA" id="ARBA00006434"/>
    </source>
</evidence>
<dbReference type="InterPro" id="IPR005467">
    <property type="entry name" value="His_kinase_dom"/>
</dbReference>
<dbReference type="SMART" id="SM00388">
    <property type="entry name" value="HisKA"/>
    <property type="match status" value="1"/>
</dbReference>
<keyword evidence="17" id="KW-1185">Reference proteome</keyword>
<evidence type="ECO:0000256" key="2">
    <source>
        <dbReference type="ARBA" id="ARBA00004141"/>
    </source>
</evidence>
<feature type="transmembrane region" description="Helical" evidence="13">
    <location>
        <begin position="193"/>
        <end position="220"/>
    </location>
</feature>
<dbReference type="InterPro" id="IPR003594">
    <property type="entry name" value="HATPase_dom"/>
</dbReference>
<feature type="transmembrane region" description="Helical" evidence="13">
    <location>
        <begin position="444"/>
        <end position="467"/>
    </location>
</feature>
<feature type="transmembrane region" description="Helical" evidence="13">
    <location>
        <begin position="329"/>
        <end position="359"/>
    </location>
</feature>
<accession>A0ABX0UZY3</accession>
<evidence type="ECO:0000259" key="14">
    <source>
        <dbReference type="PROSITE" id="PS50109"/>
    </source>
</evidence>